<evidence type="ECO:0000313" key="2">
    <source>
        <dbReference type="Proteomes" id="UP001058974"/>
    </source>
</evidence>
<protein>
    <recommendedName>
        <fullName evidence="3">DUF4283 domain-containing protein</fullName>
    </recommendedName>
</protein>
<dbReference type="InterPro" id="IPR040256">
    <property type="entry name" value="At4g02000-like"/>
</dbReference>
<proteinExistence type="predicted"/>
<reference evidence="1 2" key="1">
    <citation type="journal article" date="2022" name="Nat. Genet.">
        <title>Improved pea reference genome and pan-genome highlight genomic features and evolutionary characteristics.</title>
        <authorList>
            <person name="Yang T."/>
            <person name="Liu R."/>
            <person name="Luo Y."/>
            <person name="Hu S."/>
            <person name="Wang D."/>
            <person name="Wang C."/>
            <person name="Pandey M.K."/>
            <person name="Ge S."/>
            <person name="Xu Q."/>
            <person name="Li N."/>
            <person name="Li G."/>
            <person name="Huang Y."/>
            <person name="Saxena R.K."/>
            <person name="Ji Y."/>
            <person name="Li M."/>
            <person name="Yan X."/>
            <person name="He Y."/>
            <person name="Liu Y."/>
            <person name="Wang X."/>
            <person name="Xiang C."/>
            <person name="Varshney R.K."/>
            <person name="Ding H."/>
            <person name="Gao S."/>
            <person name="Zong X."/>
        </authorList>
    </citation>
    <scope>NUCLEOTIDE SEQUENCE [LARGE SCALE GENOMIC DNA]</scope>
    <source>
        <strain evidence="1 2">cv. Zhongwan 6</strain>
    </source>
</reference>
<dbReference type="PANTHER" id="PTHR31286:SF171">
    <property type="entry name" value="CCHC-TYPE DOMAIN-CONTAINING PROTEIN"/>
    <property type="match status" value="1"/>
</dbReference>
<name>A0A9D5AVL9_PEA</name>
<dbReference type="EMBL" id="JAMSHJ010000004">
    <property type="protein sequence ID" value="KAI5420354.1"/>
    <property type="molecule type" value="Genomic_DNA"/>
</dbReference>
<dbReference type="AlphaFoldDB" id="A0A9D5AVL9"/>
<gene>
    <name evidence="1" type="ORF">KIW84_044226</name>
</gene>
<organism evidence="1 2">
    <name type="scientific">Pisum sativum</name>
    <name type="common">Garden pea</name>
    <name type="synonym">Lathyrus oleraceus</name>
    <dbReference type="NCBI Taxonomy" id="3888"/>
    <lineage>
        <taxon>Eukaryota</taxon>
        <taxon>Viridiplantae</taxon>
        <taxon>Streptophyta</taxon>
        <taxon>Embryophyta</taxon>
        <taxon>Tracheophyta</taxon>
        <taxon>Spermatophyta</taxon>
        <taxon>Magnoliopsida</taxon>
        <taxon>eudicotyledons</taxon>
        <taxon>Gunneridae</taxon>
        <taxon>Pentapetalae</taxon>
        <taxon>rosids</taxon>
        <taxon>fabids</taxon>
        <taxon>Fabales</taxon>
        <taxon>Fabaceae</taxon>
        <taxon>Papilionoideae</taxon>
        <taxon>50 kb inversion clade</taxon>
        <taxon>NPAAA clade</taxon>
        <taxon>Hologalegina</taxon>
        <taxon>IRL clade</taxon>
        <taxon>Fabeae</taxon>
        <taxon>Lathyrus</taxon>
    </lineage>
</organism>
<evidence type="ECO:0008006" key="3">
    <source>
        <dbReference type="Google" id="ProtNLM"/>
    </source>
</evidence>
<comment type="caution">
    <text evidence="1">The sequence shown here is derived from an EMBL/GenBank/DDBJ whole genome shotgun (WGS) entry which is preliminary data.</text>
</comment>
<sequence>MDEKLFQEPCNPWKEVLVIKLFGKNMDYLLMKDRLKKMWKLNEGFDIMDINNDFVSPLAKVEKTMVWIRFPWLNLLYYDENVLFGLTSVMGTPIKVDDNTLNIEGKVFKNLRGD</sequence>
<dbReference type="PANTHER" id="PTHR31286">
    <property type="entry name" value="GLYCINE-RICH CELL WALL STRUCTURAL PROTEIN 1.8-LIKE"/>
    <property type="match status" value="1"/>
</dbReference>
<keyword evidence="2" id="KW-1185">Reference proteome</keyword>
<dbReference type="Gramene" id="Psat04G0422600-T1">
    <property type="protein sequence ID" value="KAI5420354.1"/>
    <property type="gene ID" value="KIW84_044226"/>
</dbReference>
<evidence type="ECO:0000313" key="1">
    <source>
        <dbReference type="EMBL" id="KAI5420354.1"/>
    </source>
</evidence>
<dbReference type="Proteomes" id="UP001058974">
    <property type="component" value="Chromosome 4"/>
</dbReference>
<accession>A0A9D5AVL9</accession>